<proteinExistence type="predicted"/>
<gene>
    <name evidence="1" type="ORF">HYN51_08725</name>
</gene>
<dbReference type="AlphaFoldDB" id="A0A2Y9TY42"/>
<dbReference type="EMBL" id="CP029185">
    <property type="protein sequence ID" value="AWH88637.1"/>
    <property type="molecule type" value="Genomic_DNA"/>
</dbReference>
<evidence type="ECO:0000313" key="1">
    <source>
        <dbReference type="EMBL" id="AWH88637.1"/>
    </source>
</evidence>
<dbReference type="KEGG" id="lpv:HYN51_08725"/>
<accession>A0A2Y9TY42</accession>
<dbReference type="Proteomes" id="UP000244908">
    <property type="component" value="Chromosome"/>
</dbReference>
<keyword evidence="2" id="KW-1185">Reference proteome</keyword>
<dbReference type="RefSeq" id="WP_108900695.1">
    <property type="nucleotide sequence ID" value="NZ_CP029185.2"/>
</dbReference>
<sequence>MEVGSGLTPKIDNYLATLAGAEKRIGGTALDRLPDAELGLYNYRGVHLGHPEWDNALNGKVVPGNINSQLSAEEHNLGGFSDISPFTSWTDNPNIARYFAGDDGIILRVPTGSPKSGDNWSWKISMDEYLEREILLKGPRSGDVEVFLP</sequence>
<reference evidence="1 2" key="1">
    <citation type="journal article" date="2019" name="Int. J. Syst. Evol. Microbiol.">
        <title>Limnobaculum parvum gen. nov., sp. nov., isolated from a freshwater lake.</title>
        <authorList>
            <person name="Baek C."/>
            <person name="Shin S.K."/>
            <person name="Yi H."/>
        </authorList>
    </citation>
    <scope>NUCLEOTIDE SEQUENCE [LARGE SCALE GENOMIC DNA]</scope>
    <source>
        <strain evidence="1 2">HYN0051</strain>
    </source>
</reference>
<dbReference type="OrthoDB" id="6043530at2"/>
<protein>
    <submittedName>
        <fullName evidence="1">Uncharacterized protein</fullName>
    </submittedName>
</protein>
<name>A0A2Y9TY42_9GAMM</name>
<evidence type="ECO:0000313" key="2">
    <source>
        <dbReference type="Proteomes" id="UP000244908"/>
    </source>
</evidence>
<organism evidence="1 2">
    <name type="scientific">Limnobaculum parvum</name>
    <dbReference type="NCBI Taxonomy" id="2172103"/>
    <lineage>
        <taxon>Bacteria</taxon>
        <taxon>Pseudomonadati</taxon>
        <taxon>Pseudomonadota</taxon>
        <taxon>Gammaproteobacteria</taxon>
        <taxon>Enterobacterales</taxon>
        <taxon>Budviciaceae</taxon>
        <taxon>Limnobaculum</taxon>
    </lineage>
</organism>